<evidence type="ECO:0000256" key="1">
    <source>
        <dbReference type="SAM" id="MobiDB-lite"/>
    </source>
</evidence>
<organism evidence="2 3">
    <name type="scientific">Ascobolus immersus RN42</name>
    <dbReference type="NCBI Taxonomy" id="1160509"/>
    <lineage>
        <taxon>Eukaryota</taxon>
        <taxon>Fungi</taxon>
        <taxon>Dikarya</taxon>
        <taxon>Ascomycota</taxon>
        <taxon>Pezizomycotina</taxon>
        <taxon>Pezizomycetes</taxon>
        <taxon>Pezizales</taxon>
        <taxon>Ascobolaceae</taxon>
        <taxon>Ascobolus</taxon>
    </lineage>
</organism>
<keyword evidence="3" id="KW-1185">Reference proteome</keyword>
<feature type="region of interest" description="Disordered" evidence="1">
    <location>
        <begin position="164"/>
        <end position="191"/>
    </location>
</feature>
<feature type="compositionally biased region" description="Acidic residues" evidence="1">
    <location>
        <begin position="756"/>
        <end position="765"/>
    </location>
</feature>
<proteinExistence type="predicted"/>
<sequence length="1592" mass="178939">MSFPGRNYKRDAFEHYQSNAARKRPHETTGTTEDDRVFGKYSTKRFRISDLPSDDDVYPALQNTPIDGGNQTGSLELEDIEHQTQGLPQFVRNSHSARLRQPHIQDRTYAMYETIAKAARNSKGQQQQSTKAIRRKDAPFGMTLPTQQVDRIEEDLLALGRREAAEAAYESEPDEVEDQASRDRQHPAERDELFDEVIRRLIQAELTDSAPVLDRSAGGTASLLNTVISQPARSLNPTVEDEVEEAPTGGDIRGGLADAGRGAITGTAARDSEAEARCSEEQITVDATTTAPTSKGLNPSGSANTSQSTQPEGSAPTTSTNKSTSPSYIFLSNGTRKVPLDPEDLRKFGLVEGECCKTNCFDENGVENIGKDCLSRLVIFVWKNKHGISDNALIDLFDIVGFDWFDRTHLPRSPTTIKGMREQLPLPIILTEKVEVDTNKSDSETPPEVQQYTFDIKELLERSLNNPQIYEQCHFGAAVSSNTRREAHDGELWKGSITTSLDIYPQKIDERQDTVQPDDGPPLQSHVYPGGCFLVDACDNNNNLREVLTRVIGLYRKRKNSDNLLATVQPILRTVEDLQLFGLSRFIGTDVFDFSPTERRVLVSEIESGKVTASLSMTQPIPEGKGEGDYQVVMMKNCYILKASYQMDASRLKSAICLEIDRSSDNVDDVLPRLKILRRGDRLPTKADFEKGNVEEDWSVKPKRKGKGKATMTVRGRGNASKLDRSKSRPSTRKHNESNRSGQEPETTGSTHIDTEEATISDDEEGYARLTPKEREAIVSDSLTEANTVNGGVPSHIVCELIIPEVKDTIFDRNLFKRGLPVPTAIATELHQGKKHNSKARAAKKLKTLSDTELKAHMSRLGYYTSSLASVRPMPYIAMERLISAGHCRKTSAELEIEKGEIDLDALGASEIPVKGIVIDLYSDKFGVFRTAHRTTGGVYMTLLNLDYRGRDQCQNHTLCGFIPHGAKFSETGQSLMVQLAALAKGVKMFVNGVETLESFICPSTLHSRIPTNDQQVFVKLLSFNGDMEEANAIAGINTATSRTGCRFCYLPSCSYDDTQFFRKEWEKQVLKRQMHICERLRKRAFEDVNSKGNVNANLMLEAGLLPSVPIISTHGPAFDRSIQVYPSSDSQDSATTLCRRGSDAGNGVTLTPTTHRWQSIFRTSSKKDWEKWQYTESSINSSIPFILKEIHMHTDSDDQEIFETGVLATFRRLYPDQESTHKSLLAYVIEVYAAVAKANKKVFARTMVKDDDCLKQDDYRDMETALLDTRRMLDELYQPLDKNTAMLKMSKTGKQYMQDPRGGVLRKLPNFHQAAHMPDTARLFGTNLVTSCSIGELVHKLWKQMVPHTNYYELDREFCKFWATMDSLRFLIDAEVDHGWTPKLLFLRRQMPSLFCGYFFGQIARQSDEGEWVTNKTGLASRIELMKMPRFPDIFFGAPVPFKVAKDEIKYPTVLLGRKPTDPAIEGLTQAYASYSISQHDLDLTSSEVIYNKDGITSTRKLARLQWWESIAYYDTFSETRSRIRIGDFITVDITEQKKMRICETEEDLANTYARVLGKSTSPPPHTRTPSQPHDTHRRHNYQIMQAITDE</sequence>
<dbReference type="STRING" id="1160509.A0A3N4HCH1"/>
<feature type="compositionally biased region" description="Polar residues" evidence="1">
    <location>
        <begin position="281"/>
        <end position="312"/>
    </location>
</feature>
<feature type="compositionally biased region" description="Low complexity" evidence="1">
    <location>
        <begin position="258"/>
        <end position="269"/>
    </location>
</feature>
<feature type="compositionally biased region" description="Polar residues" evidence="1">
    <location>
        <begin position="739"/>
        <end position="752"/>
    </location>
</feature>
<feature type="compositionally biased region" description="Basic and acidic residues" evidence="1">
    <location>
        <begin position="270"/>
        <end position="280"/>
    </location>
</feature>
<reference evidence="2 3" key="1">
    <citation type="journal article" date="2018" name="Nat. Ecol. Evol.">
        <title>Pezizomycetes genomes reveal the molecular basis of ectomycorrhizal truffle lifestyle.</title>
        <authorList>
            <person name="Murat C."/>
            <person name="Payen T."/>
            <person name="Noel B."/>
            <person name="Kuo A."/>
            <person name="Morin E."/>
            <person name="Chen J."/>
            <person name="Kohler A."/>
            <person name="Krizsan K."/>
            <person name="Balestrini R."/>
            <person name="Da Silva C."/>
            <person name="Montanini B."/>
            <person name="Hainaut M."/>
            <person name="Levati E."/>
            <person name="Barry K.W."/>
            <person name="Belfiori B."/>
            <person name="Cichocki N."/>
            <person name="Clum A."/>
            <person name="Dockter R.B."/>
            <person name="Fauchery L."/>
            <person name="Guy J."/>
            <person name="Iotti M."/>
            <person name="Le Tacon F."/>
            <person name="Lindquist E.A."/>
            <person name="Lipzen A."/>
            <person name="Malagnac F."/>
            <person name="Mello A."/>
            <person name="Molinier V."/>
            <person name="Miyauchi S."/>
            <person name="Poulain J."/>
            <person name="Riccioni C."/>
            <person name="Rubini A."/>
            <person name="Sitrit Y."/>
            <person name="Splivallo R."/>
            <person name="Traeger S."/>
            <person name="Wang M."/>
            <person name="Zifcakova L."/>
            <person name="Wipf D."/>
            <person name="Zambonelli A."/>
            <person name="Paolocci F."/>
            <person name="Nowrousian M."/>
            <person name="Ottonello S."/>
            <person name="Baldrian P."/>
            <person name="Spatafora J.W."/>
            <person name="Henrissat B."/>
            <person name="Nagy L.G."/>
            <person name="Aury J.M."/>
            <person name="Wincker P."/>
            <person name="Grigoriev I.V."/>
            <person name="Bonfante P."/>
            <person name="Martin F.M."/>
        </authorList>
    </citation>
    <scope>NUCLEOTIDE SEQUENCE [LARGE SCALE GENOMIC DNA]</scope>
    <source>
        <strain evidence="2 3">RN42</strain>
    </source>
</reference>
<feature type="compositionally biased region" description="Basic and acidic residues" evidence="1">
    <location>
        <begin position="179"/>
        <end position="191"/>
    </location>
</feature>
<feature type="region of interest" description="Disordered" evidence="1">
    <location>
        <begin position="1"/>
        <end position="39"/>
    </location>
</feature>
<feature type="region of interest" description="Disordered" evidence="1">
    <location>
        <begin position="1558"/>
        <end position="1580"/>
    </location>
</feature>
<feature type="compositionally biased region" description="Low complexity" evidence="1">
    <location>
        <begin position="314"/>
        <end position="327"/>
    </location>
</feature>
<dbReference type="EMBL" id="ML119882">
    <property type="protein sequence ID" value="RPA72063.1"/>
    <property type="molecule type" value="Genomic_DNA"/>
</dbReference>
<evidence type="ECO:0000313" key="2">
    <source>
        <dbReference type="EMBL" id="RPA72063.1"/>
    </source>
</evidence>
<feature type="region of interest" description="Disordered" evidence="1">
    <location>
        <begin position="698"/>
        <end position="767"/>
    </location>
</feature>
<gene>
    <name evidence="2" type="ORF">BJ508DRAFT_335411</name>
</gene>
<dbReference type="Proteomes" id="UP000275078">
    <property type="component" value="Unassembled WGS sequence"/>
</dbReference>
<name>A0A3N4HCH1_ASCIM</name>
<feature type="compositionally biased region" description="Acidic residues" evidence="1">
    <location>
        <begin position="169"/>
        <end position="178"/>
    </location>
</feature>
<feature type="region of interest" description="Disordered" evidence="1">
    <location>
        <begin position="233"/>
        <end position="333"/>
    </location>
</feature>
<evidence type="ECO:0000313" key="3">
    <source>
        <dbReference type="Proteomes" id="UP000275078"/>
    </source>
</evidence>
<accession>A0A3N4HCH1</accession>
<protein>
    <submittedName>
        <fullName evidence="2">Uncharacterized protein</fullName>
    </submittedName>
</protein>
<dbReference type="OrthoDB" id="2414281at2759"/>